<dbReference type="AlphaFoldDB" id="C9KMB1"/>
<gene>
    <name evidence="1" type="ORF">MITSMUL_04346</name>
</gene>
<reference evidence="1" key="1">
    <citation type="submission" date="2009-09" db="EMBL/GenBank/DDBJ databases">
        <authorList>
            <person name="Weinstock G."/>
            <person name="Sodergren E."/>
            <person name="Clifton S."/>
            <person name="Fulton L."/>
            <person name="Fulton B."/>
            <person name="Courtney L."/>
            <person name="Fronick C."/>
            <person name="Harrison M."/>
            <person name="Strong C."/>
            <person name="Farmer C."/>
            <person name="Delahaunty K."/>
            <person name="Markovic C."/>
            <person name="Hall O."/>
            <person name="Minx P."/>
            <person name="Tomlinson C."/>
            <person name="Mitreva M."/>
            <person name="Nelson J."/>
            <person name="Hou S."/>
            <person name="Wollam A."/>
            <person name="Pepin K.H."/>
            <person name="Johnson M."/>
            <person name="Bhonagiri V."/>
            <person name="Nash W.E."/>
            <person name="Warren W."/>
            <person name="Chinwalla A."/>
            <person name="Mardis E.R."/>
            <person name="Wilson R.K."/>
        </authorList>
    </citation>
    <scope>NUCLEOTIDE SEQUENCE [LARGE SCALE GENOMIC DNA]</scope>
    <source>
        <strain evidence="1">DSM 20544</strain>
    </source>
</reference>
<dbReference type="Proteomes" id="UP000003671">
    <property type="component" value="Unassembled WGS sequence"/>
</dbReference>
<dbReference type="STRING" id="500635.MITSMUL_04346"/>
<evidence type="ECO:0000313" key="1">
    <source>
        <dbReference type="EMBL" id="EEX69274.1"/>
    </source>
</evidence>
<proteinExistence type="predicted"/>
<name>C9KMB1_9FIRM</name>
<organism evidence="1 2">
    <name type="scientific">Mitsuokella multacida DSM 20544</name>
    <dbReference type="NCBI Taxonomy" id="500635"/>
    <lineage>
        <taxon>Bacteria</taxon>
        <taxon>Bacillati</taxon>
        <taxon>Bacillota</taxon>
        <taxon>Negativicutes</taxon>
        <taxon>Selenomonadales</taxon>
        <taxon>Selenomonadaceae</taxon>
        <taxon>Mitsuokella</taxon>
    </lineage>
</organism>
<evidence type="ECO:0000313" key="2">
    <source>
        <dbReference type="Proteomes" id="UP000003671"/>
    </source>
</evidence>
<comment type="caution">
    <text evidence="1">The sequence shown here is derived from an EMBL/GenBank/DDBJ whole genome shotgun (WGS) entry which is preliminary data.</text>
</comment>
<keyword evidence="2" id="KW-1185">Reference proteome</keyword>
<dbReference type="EMBL" id="ABWK02000012">
    <property type="protein sequence ID" value="EEX69274.1"/>
    <property type="molecule type" value="Genomic_DNA"/>
</dbReference>
<accession>C9KMB1</accession>
<dbReference type="HOGENOM" id="CLU_3312826_0_0_9"/>
<protein>
    <submittedName>
        <fullName evidence="1">Uncharacterized protein</fullName>
    </submittedName>
</protein>
<sequence length="39" mass="4399">MIISCYPSFASYESLIFIIMKTNGNASFFERGVEQPAVH</sequence>